<comment type="caution">
    <text evidence="1">The sequence shown here is derived from an EMBL/GenBank/DDBJ whole genome shotgun (WGS) entry which is preliminary data.</text>
</comment>
<dbReference type="AlphaFoldDB" id="A0A561QWH7"/>
<dbReference type="InterPro" id="IPR035220">
    <property type="entry name" value="DUF5330"/>
</dbReference>
<gene>
    <name evidence="1" type="ORF">FHW37_103594</name>
</gene>
<keyword evidence="2" id="KW-1185">Reference proteome</keyword>
<reference evidence="1 2" key="1">
    <citation type="submission" date="2019-06" db="EMBL/GenBank/DDBJ databases">
        <title>Sorghum-associated microbial communities from plants grown in Nebraska, USA.</title>
        <authorList>
            <person name="Schachtman D."/>
        </authorList>
    </citation>
    <scope>NUCLEOTIDE SEQUENCE [LARGE SCALE GENOMIC DNA]</scope>
    <source>
        <strain evidence="1 2">1225</strain>
    </source>
</reference>
<dbReference type="OrthoDB" id="7923950at2"/>
<dbReference type="RefSeq" id="WP_145637417.1">
    <property type="nucleotide sequence ID" value="NZ_VIWP01000003.1"/>
</dbReference>
<protein>
    <recommendedName>
        <fullName evidence="3">DUF5330 domain-containing protein</fullName>
    </recommendedName>
</protein>
<evidence type="ECO:0008006" key="3">
    <source>
        <dbReference type="Google" id="ProtNLM"/>
    </source>
</evidence>
<name>A0A561QWH7_9HYPH</name>
<sequence length="148" mass="16030">MWFLIKGSVFFAAVLVVLSYFSAQKPGDDNSMSPLQVADAFSAATQAYQYVSAICTEKPDVCEKGADTFSALGVRAREGAKVAFDLLDRQFGTKEAVEPQIPSIAVKADPDLQPLPEALPQQQAALYAPIVHDIHTGTIPLPQKRPLR</sequence>
<dbReference type="Proteomes" id="UP000320653">
    <property type="component" value="Unassembled WGS sequence"/>
</dbReference>
<evidence type="ECO:0000313" key="2">
    <source>
        <dbReference type="Proteomes" id="UP000320653"/>
    </source>
</evidence>
<proteinExistence type="predicted"/>
<dbReference type="EMBL" id="VIWP01000003">
    <property type="protein sequence ID" value="TWF54724.1"/>
    <property type="molecule type" value="Genomic_DNA"/>
</dbReference>
<evidence type="ECO:0000313" key="1">
    <source>
        <dbReference type="EMBL" id="TWF54724.1"/>
    </source>
</evidence>
<dbReference type="Pfam" id="PF17264">
    <property type="entry name" value="DUF5330"/>
    <property type="match status" value="1"/>
</dbReference>
<organism evidence="1 2">
    <name type="scientific">Neorhizobium alkalisoli</name>
    <dbReference type="NCBI Taxonomy" id="528178"/>
    <lineage>
        <taxon>Bacteria</taxon>
        <taxon>Pseudomonadati</taxon>
        <taxon>Pseudomonadota</taxon>
        <taxon>Alphaproteobacteria</taxon>
        <taxon>Hyphomicrobiales</taxon>
        <taxon>Rhizobiaceae</taxon>
        <taxon>Rhizobium/Agrobacterium group</taxon>
        <taxon>Neorhizobium</taxon>
    </lineage>
</organism>
<accession>A0A561QWH7</accession>